<gene>
    <name evidence="1" type="ORF">CDAR_436581</name>
</gene>
<dbReference type="Proteomes" id="UP001054837">
    <property type="component" value="Unassembled WGS sequence"/>
</dbReference>
<evidence type="ECO:0000313" key="2">
    <source>
        <dbReference type="Proteomes" id="UP001054837"/>
    </source>
</evidence>
<protein>
    <submittedName>
        <fullName evidence="1">Uncharacterized protein</fullName>
    </submittedName>
</protein>
<evidence type="ECO:0000313" key="1">
    <source>
        <dbReference type="EMBL" id="GIY31636.1"/>
    </source>
</evidence>
<reference evidence="1 2" key="1">
    <citation type="submission" date="2021-06" db="EMBL/GenBank/DDBJ databases">
        <title>Caerostris darwini draft genome.</title>
        <authorList>
            <person name="Kono N."/>
            <person name="Arakawa K."/>
        </authorList>
    </citation>
    <scope>NUCLEOTIDE SEQUENCE [LARGE SCALE GENOMIC DNA]</scope>
</reference>
<sequence length="126" mass="14519">MDNEPQEMERPSLPIGHQAVILMRNFYEPRSFHRPTYLTIQVLSPRIPSFSLPFFCLFPTDSLLNLRATPLTAPSFKGAQRGVKLRRLHNEGRLFICAPHLSLNPPPRPFLNLFLRYPDTLAFAEC</sequence>
<dbReference type="EMBL" id="BPLQ01007705">
    <property type="protein sequence ID" value="GIY31636.1"/>
    <property type="molecule type" value="Genomic_DNA"/>
</dbReference>
<organism evidence="1 2">
    <name type="scientific">Caerostris darwini</name>
    <dbReference type="NCBI Taxonomy" id="1538125"/>
    <lineage>
        <taxon>Eukaryota</taxon>
        <taxon>Metazoa</taxon>
        <taxon>Ecdysozoa</taxon>
        <taxon>Arthropoda</taxon>
        <taxon>Chelicerata</taxon>
        <taxon>Arachnida</taxon>
        <taxon>Araneae</taxon>
        <taxon>Araneomorphae</taxon>
        <taxon>Entelegynae</taxon>
        <taxon>Araneoidea</taxon>
        <taxon>Araneidae</taxon>
        <taxon>Caerostris</taxon>
    </lineage>
</organism>
<dbReference type="AlphaFoldDB" id="A0AAV4SEM2"/>
<comment type="caution">
    <text evidence="1">The sequence shown here is derived from an EMBL/GenBank/DDBJ whole genome shotgun (WGS) entry which is preliminary data.</text>
</comment>
<keyword evidence="2" id="KW-1185">Reference proteome</keyword>
<proteinExistence type="predicted"/>
<name>A0AAV4SEM2_9ARAC</name>
<accession>A0AAV4SEM2</accession>